<dbReference type="Pfam" id="PF22936">
    <property type="entry name" value="Pol_BBD"/>
    <property type="match status" value="1"/>
</dbReference>
<keyword evidence="1" id="KW-0862">Zinc</keyword>
<accession>A0A5D3C4B4</accession>
<dbReference type="GO" id="GO:0008270">
    <property type="term" value="F:zinc ion binding"/>
    <property type="evidence" value="ECO:0007669"/>
    <property type="project" value="UniProtKB-KW"/>
</dbReference>
<dbReference type="SUPFAM" id="SSF57756">
    <property type="entry name" value="Retrovirus zinc finger-like domains"/>
    <property type="match status" value="1"/>
</dbReference>
<keyword evidence="1" id="KW-0479">Metal-binding</keyword>
<sequence length="361" mass="41467">MARKFKSMNTTGTTVKTGRHDSENSTRKVNDFSYRRNNDYCKKKEDVGRFFRCRECERFGHYQAECPTFLRRQKKNYYATLSDEDSDDAEVDHGMNAFTTCITDINLDDDSECSDNDKDEDLTLEKLKMLRKKDSEARAIQKERIQDLMEENERLMGVISSLKVKLKENGSSKYGLGFNASMGSAKFTSKVRFVPASVKAITNTTAITNTSAKSSRWICYYCGRKDHIRSFCYKLLRDMRYQQKAKFENHQNNSIFAKCNRSIRGTHMVWRVKTSKNCKITFTTVQTTNDAWYFDSGCSRHMTGNRSFFIGSEECASDHVTFRDGAKGRIIAKGTIDKSNLPCLNDVRYVDGLKANLISIS</sequence>
<dbReference type="InterPro" id="IPR036875">
    <property type="entry name" value="Znf_CCHC_sf"/>
</dbReference>
<dbReference type="Proteomes" id="UP000321947">
    <property type="component" value="Unassembled WGS sequence"/>
</dbReference>
<dbReference type="EMBL" id="SSTD01013634">
    <property type="protein sequence ID" value="TYK06170.1"/>
    <property type="molecule type" value="Genomic_DNA"/>
</dbReference>
<proteinExistence type="predicted"/>
<evidence type="ECO:0000256" key="1">
    <source>
        <dbReference type="PROSITE-ProRule" id="PRU00047"/>
    </source>
</evidence>
<comment type="caution">
    <text evidence="4">The sequence shown here is derived from an EMBL/GenBank/DDBJ whole genome shotgun (WGS) entry which is preliminary data.</text>
</comment>
<organism evidence="4 5">
    <name type="scientific">Cucumis melo var. makuwa</name>
    <name type="common">Oriental melon</name>
    <dbReference type="NCBI Taxonomy" id="1194695"/>
    <lineage>
        <taxon>Eukaryota</taxon>
        <taxon>Viridiplantae</taxon>
        <taxon>Streptophyta</taxon>
        <taxon>Embryophyta</taxon>
        <taxon>Tracheophyta</taxon>
        <taxon>Spermatophyta</taxon>
        <taxon>Magnoliopsida</taxon>
        <taxon>eudicotyledons</taxon>
        <taxon>Gunneridae</taxon>
        <taxon>Pentapetalae</taxon>
        <taxon>rosids</taxon>
        <taxon>fabids</taxon>
        <taxon>Cucurbitales</taxon>
        <taxon>Cucurbitaceae</taxon>
        <taxon>Benincaseae</taxon>
        <taxon>Cucumis</taxon>
    </lineage>
</organism>
<dbReference type="PROSITE" id="PS50158">
    <property type="entry name" value="ZF_CCHC"/>
    <property type="match status" value="1"/>
</dbReference>
<evidence type="ECO:0000313" key="5">
    <source>
        <dbReference type="Proteomes" id="UP000321947"/>
    </source>
</evidence>
<dbReference type="AlphaFoldDB" id="A0A5D3C4B4"/>
<keyword evidence="1" id="KW-0863">Zinc-finger</keyword>
<dbReference type="SMART" id="SM00343">
    <property type="entry name" value="ZnF_C2HC"/>
    <property type="match status" value="2"/>
</dbReference>
<evidence type="ECO:0000259" key="3">
    <source>
        <dbReference type="PROSITE" id="PS50158"/>
    </source>
</evidence>
<dbReference type="InterPro" id="IPR054722">
    <property type="entry name" value="PolX-like_BBD"/>
</dbReference>
<feature type="compositionally biased region" description="Polar residues" evidence="2">
    <location>
        <begin position="7"/>
        <end position="16"/>
    </location>
</feature>
<evidence type="ECO:0000256" key="2">
    <source>
        <dbReference type="SAM" id="MobiDB-lite"/>
    </source>
</evidence>
<reference evidence="4 5" key="1">
    <citation type="submission" date="2019-08" db="EMBL/GenBank/DDBJ databases">
        <title>Draft genome sequences of two oriental melons (Cucumis melo L. var makuwa).</title>
        <authorList>
            <person name="Kwon S.-Y."/>
        </authorList>
    </citation>
    <scope>NUCLEOTIDE SEQUENCE [LARGE SCALE GENOMIC DNA]</scope>
    <source>
        <strain evidence="5">cv. Chang Bougi</strain>
        <tissue evidence="4">Leaf</tissue>
    </source>
</reference>
<dbReference type="InterPro" id="IPR001878">
    <property type="entry name" value="Znf_CCHC"/>
</dbReference>
<protein>
    <submittedName>
        <fullName evidence="4">Gag-pol polyprotein</fullName>
    </submittedName>
</protein>
<feature type="domain" description="CCHC-type" evidence="3">
    <location>
        <begin position="52"/>
        <end position="67"/>
    </location>
</feature>
<feature type="compositionally biased region" description="Basic and acidic residues" evidence="2">
    <location>
        <begin position="18"/>
        <end position="29"/>
    </location>
</feature>
<dbReference type="GO" id="GO:0003676">
    <property type="term" value="F:nucleic acid binding"/>
    <property type="evidence" value="ECO:0007669"/>
    <property type="project" value="InterPro"/>
</dbReference>
<feature type="region of interest" description="Disordered" evidence="2">
    <location>
        <begin position="1"/>
        <end position="29"/>
    </location>
</feature>
<name>A0A5D3C4B4_CUCMM</name>
<evidence type="ECO:0000313" key="4">
    <source>
        <dbReference type="EMBL" id="TYK06170.1"/>
    </source>
</evidence>
<gene>
    <name evidence="4" type="ORF">E5676_scaffold287G00240</name>
</gene>